<feature type="transmembrane region" description="Helical" evidence="1">
    <location>
        <begin position="6"/>
        <end position="24"/>
    </location>
</feature>
<keyword evidence="1" id="KW-1133">Transmembrane helix</keyword>
<keyword evidence="1" id="KW-0472">Membrane</keyword>
<evidence type="ECO:0000313" key="2">
    <source>
        <dbReference type="EMBL" id="OGZ05113.1"/>
    </source>
</evidence>
<comment type="caution">
    <text evidence="2">The sequence shown here is derived from an EMBL/GenBank/DDBJ whole genome shotgun (WGS) entry which is preliminary data.</text>
</comment>
<dbReference type="EMBL" id="MHLI01000015">
    <property type="protein sequence ID" value="OGZ05113.1"/>
    <property type="molecule type" value="Genomic_DNA"/>
</dbReference>
<accession>A0A1G2CUR8</accession>
<dbReference type="AlphaFoldDB" id="A0A1G2CUR8"/>
<keyword evidence="1" id="KW-0812">Transmembrane</keyword>
<evidence type="ECO:0000256" key="1">
    <source>
        <dbReference type="SAM" id="Phobius"/>
    </source>
</evidence>
<proteinExistence type="predicted"/>
<dbReference type="Proteomes" id="UP000177122">
    <property type="component" value="Unassembled WGS sequence"/>
</dbReference>
<evidence type="ECO:0000313" key="3">
    <source>
        <dbReference type="Proteomes" id="UP000177122"/>
    </source>
</evidence>
<gene>
    <name evidence="2" type="ORF">A2845_02205</name>
</gene>
<protein>
    <submittedName>
        <fullName evidence="2">Uncharacterized protein</fullName>
    </submittedName>
</protein>
<reference evidence="2 3" key="1">
    <citation type="journal article" date="2016" name="Nat. Commun.">
        <title>Thousands of microbial genomes shed light on interconnected biogeochemical processes in an aquifer system.</title>
        <authorList>
            <person name="Anantharaman K."/>
            <person name="Brown C.T."/>
            <person name="Hug L.A."/>
            <person name="Sharon I."/>
            <person name="Castelle C.J."/>
            <person name="Probst A.J."/>
            <person name="Thomas B.C."/>
            <person name="Singh A."/>
            <person name="Wilkins M.J."/>
            <person name="Karaoz U."/>
            <person name="Brodie E.L."/>
            <person name="Williams K.H."/>
            <person name="Hubbard S.S."/>
            <person name="Banfield J.F."/>
        </authorList>
    </citation>
    <scope>NUCLEOTIDE SEQUENCE [LARGE SCALE GENOMIC DNA]</scope>
</reference>
<name>A0A1G2CUR8_9BACT</name>
<sequence>MTLENLAAFVPLLVIGLALVALRINPIRALKKAMSVVGSPKPDKICTACNSKTNYLTSGAICQDCADDNHSSDK</sequence>
<organism evidence="2 3">
    <name type="scientific">Candidatus Lloydbacteria bacterium RIFCSPHIGHO2_01_FULL_49_22</name>
    <dbReference type="NCBI Taxonomy" id="1798658"/>
    <lineage>
        <taxon>Bacteria</taxon>
        <taxon>Candidatus Lloydiibacteriota</taxon>
    </lineage>
</organism>